<sequence>MATSRLTRGRRSVAKALGFTLIETMIALMIAAVALPALVTLVMTQLDGAASIRDKTYAYWVAENQMARIKLLQQQKLQNKIGNYQLPEKESGVTVMLGLRWQWQMKTIELDGLPVKGFKRVEIDVRLLGLAEGVSLGGTIVDENSPPLASLMGYINDPEAF</sequence>
<dbReference type="HOGENOM" id="CLU_121289_3_0_6"/>
<evidence type="ECO:0000256" key="9">
    <source>
        <dbReference type="RuleBase" id="RU368030"/>
    </source>
</evidence>
<keyword evidence="4 9" id="KW-0488">Methylation</keyword>
<dbReference type="InterPro" id="IPR003413">
    <property type="entry name" value="T2SS_GspI_C"/>
</dbReference>
<keyword evidence="6 9" id="KW-0812">Transmembrane</keyword>
<evidence type="ECO:0000256" key="1">
    <source>
        <dbReference type="ARBA" id="ARBA00004377"/>
    </source>
</evidence>
<evidence type="ECO:0000259" key="10">
    <source>
        <dbReference type="Pfam" id="PF02501"/>
    </source>
</evidence>
<name>B3PF13_CELJU</name>
<keyword evidence="7 9" id="KW-1133">Transmembrane helix</keyword>
<evidence type="ECO:0000256" key="3">
    <source>
        <dbReference type="ARBA" id="ARBA00022475"/>
    </source>
</evidence>
<accession>B3PF13</accession>
<feature type="domain" description="Type II secretion system protein GspI C-terminal" evidence="10">
    <location>
        <begin position="53"/>
        <end position="126"/>
    </location>
</feature>
<dbReference type="RefSeq" id="WP_012488903.1">
    <property type="nucleotide sequence ID" value="NC_010995.1"/>
</dbReference>
<dbReference type="InterPro" id="IPR045584">
    <property type="entry name" value="Pilin-like"/>
</dbReference>
<dbReference type="InterPro" id="IPR010052">
    <property type="entry name" value="T2SS_protein-GspI"/>
</dbReference>
<evidence type="ECO:0000256" key="8">
    <source>
        <dbReference type="ARBA" id="ARBA00023136"/>
    </source>
</evidence>
<keyword evidence="5 9" id="KW-0997">Cell inner membrane</keyword>
<comment type="subcellular location">
    <subcellularLocation>
        <location evidence="1 9">Cell inner membrane</location>
        <topology evidence="1 9">Single-pass membrane protein</topology>
    </subcellularLocation>
</comment>
<dbReference type="OrthoDB" id="6121517at2"/>
<dbReference type="Pfam" id="PF02501">
    <property type="entry name" value="T2SSI"/>
    <property type="match status" value="1"/>
</dbReference>
<dbReference type="AlphaFoldDB" id="B3PF13"/>
<dbReference type="STRING" id="498211.CJA_3327"/>
<dbReference type="Pfam" id="PF07963">
    <property type="entry name" value="N_methyl"/>
    <property type="match status" value="1"/>
</dbReference>
<dbReference type="Proteomes" id="UP000001036">
    <property type="component" value="Chromosome"/>
</dbReference>
<proteinExistence type="inferred from homology"/>
<evidence type="ECO:0000256" key="4">
    <source>
        <dbReference type="ARBA" id="ARBA00022481"/>
    </source>
</evidence>
<keyword evidence="8 9" id="KW-0472">Membrane</keyword>
<gene>
    <name evidence="11" type="primary">gspI</name>
    <name evidence="11" type="ordered locus">CJA_3327</name>
</gene>
<evidence type="ECO:0000313" key="12">
    <source>
        <dbReference type="Proteomes" id="UP000001036"/>
    </source>
</evidence>
<feature type="transmembrane region" description="Helical" evidence="9">
    <location>
        <begin position="21"/>
        <end position="43"/>
    </location>
</feature>
<dbReference type="SUPFAM" id="SSF54523">
    <property type="entry name" value="Pili subunits"/>
    <property type="match status" value="1"/>
</dbReference>
<evidence type="ECO:0000256" key="7">
    <source>
        <dbReference type="ARBA" id="ARBA00022989"/>
    </source>
</evidence>
<evidence type="ECO:0000256" key="6">
    <source>
        <dbReference type="ARBA" id="ARBA00022692"/>
    </source>
</evidence>
<dbReference type="Gene3D" id="3.30.1300.30">
    <property type="entry name" value="GSPII I/J protein-like"/>
    <property type="match status" value="1"/>
</dbReference>
<keyword evidence="12" id="KW-1185">Reference proteome</keyword>
<dbReference type="GO" id="GO:0005886">
    <property type="term" value="C:plasma membrane"/>
    <property type="evidence" value="ECO:0007669"/>
    <property type="project" value="UniProtKB-SubCell"/>
</dbReference>
<dbReference type="KEGG" id="cja:CJA_3327"/>
<dbReference type="eggNOG" id="COG4967">
    <property type="taxonomic scope" value="Bacteria"/>
</dbReference>
<evidence type="ECO:0000256" key="5">
    <source>
        <dbReference type="ARBA" id="ARBA00022519"/>
    </source>
</evidence>
<dbReference type="GO" id="GO:0015627">
    <property type="term" value="C:type II protein secretion system complex"/>
    <property type="evidence" value="ECO:0007669"/>
    <property type="project" value="UniProtKB-UniRule"/>
</dbReference>
<dbReference type="GO" id="GO:0015628">
    <property type="term" value="P:protein secretion by the type II secretion system"/>
    <property type="evidence" value="ECO:0007669"/>
    <property type="project" value="UniProtKB-UniRule"/>
</dbReference>
<dbReference type="PANTHER" id="PTHR38779">
    <property type="entry name" value="TYPE II SECRETION SYSTEM PROTEIN I-RELATED"/>
    <property type="match status" value="1"/>
</dbReference>
<evidence type="ECO:0000256" key="2">
    <source>
        <dbReference type="ARBA" id="ARBA00008358"/>
    </source>
</evidence>
<comment type="function">
    <text evidence="9">Component of the type II secretion system required for the energy-dependent secretion of extracellular factors such as proteases and toxins from the periplasm.</text>
</comment>
<dbReference type="NCBIfam" id="TIGR01707">
    <property type="entry name" value="gspI"/>
    <property type="match status" value="1"/>
</dbReference>
<comment type="similarity">
    <text evidence="2 9">Belongs to the GSP I family.</text>
</comment>
<dbReference type="EMBL" id="CP000934">
    <property type="protein sequence ID" value="ACE85789.1"/>
    <property type="molecule type" value="Genomic_DNA"/>
</dbReference>
<protein>
    <recommendedName>
        <fullName evidence="9">Type II secretion system protein I</fullName>
        <shortName evidence="9">T2SS minor pseudopilin I</shortName>
    </recommendedName>
</protein>
<keyword evidence="3" id="KW-1003">Cell membrane</keyword>
<dbReference type="NCBIfam" id="TIGR02532">
    <property type="entry name" value="IV_pilin_GFxxxE"/>
    <property type="match status" value="1"/>
</dbReference>
<evidence type="ECO:0000313" key="11">
    <source>
        <dbReference type="EMBL" id="ACE85789.1"/>
    </source>
</evidence>
<dbReference type="PANTHER" id="PTHR38779:SF2">
    <property type="entry name" value="TYPE II SECRETION SYSTEM PROTEIN I-RELATED"/>
    <property type="match status" value="1"/>
</dbReference>
<comment type="subunit">
    <text evidence="9">Type II secretion is composed of four main components: the outer membrane complex, the inner membrane complex, the cytoplasmic secretion ATPase and the periplasm-spanning pseudopilus.</text>
</comment>
<comment type="PTM">
    <text evidence="9">Cleaved by prepilin peptidase.</text>
</comment>
<reference evidence="11 12" key="1">
    <citation type="journal article" date="2008" name="J. Bacteriol.">
        <title>Insights into plant cell wall degradation from the genome sequence of the soil bacterium Cellvibrio japonicus.</title>
        <authorList>
            <person name="Deboy R.T."/>
            <person name="Mongodin E.F."/>
            <person name="Fouts D.E."/>
            <person name="Tailford L.E."/>
            <person name="Khouri H."/>
            <person name="Emerson J.B."/>
            <person name="Mohamoud Y."/>
            <person name="Watkins K."/>
            <person name="Henrissat B."/>
            <person name="Gilbert H.J."/>
            <person name="Nelson K.E."/>
        </authorList>
    </citation>
    <scope>NUCLEOTIDE SEQUENCE [LARGE SCALE GENOMIC DNA]</scope>
    <source>
        <strain evidence="11 12">Ueda107</strain>
    </source>
</reference>
<dbReference type="InterPro" id="IPR012902">
    <property type="entry name" value="N_methyl_site"/>
</dbReference>
<organism evidence="11 12">
    <name type="scientific">Cellvibrio japonicus (strain Ueda107)</name>
    <name type="common">Pseudomonas fluorescens subsp. cellulosa</name>
    <dbReference type="NCBI Taxonomy" id="498211"/>
    <lineage>
        <taxon>Bacteria</taxon>
        <taxon>Pseudomonadati</taxon>
        <taxon>Pseudomonadota</taxon>
        <taxon>Gammaproteobacteria</taxon>
        <taxon>Cellvibrionales</taxon>
        <taxon>Cellvibrionaceae</taxon>
        <taxon>Cellvibrio</taxon>
    </lineage>
</organism>